<keyword evidence="7 14" id="KW-0658">Purine biosynthesis</keyword>
<dbReference type="InterPro" id="IPR046342">
    <property type="entry name" value="CBS_dom_sf"/>
</dbReference>
<evidence type="ECO:0000256" key="6">
    <source>
        <dbReference type="ARBA" id="ARBA00022749"/>
    </source>
</evidence>
<dbReference type="Gene3D" id="1.10.10.390">
    <property type="match status" value="1"/>
</dbReference>
<dbReference type="InterPro" id="IPR037113">
    <property type="entry name" value="Hat1_N_sf"/>
</dbReference>
<comment type="activity regulation">
    <text evidence="14">Mycophenolic acid (MPA) is a non-competitive inhibitor that prevents formation of the closed enzyme conformation by binding to the same site as the amobile flap. In contrast, mizoribine monophosphate (MZP) is a competitive inhibitor that induces the closed conformation. MPA is a potent inhibitor of mammalian IMPDHs but a poor inhibitor of the bacterial enzymes. MZP is a more potent inhibitor of bacterial IMPDH.</text>
</comment>
<evidence type="ECO:0000256" key="16">
    <source>
        <dbReference type="RuleBase" id="RU003928"/>
    </source>
</evidence>
<dbReference type="PROSITE" id="PS51371">
    <property type="entry name" value="CBS"/>
    <property type="match status" value="2"/>
</dbReference>
<comment type="subunit">
    <text evidence="13">Homotetramer. Seems to be able to form heterotetramers composed from more than 1 of the 3 IMPDH gene products (IMD2-4).</text>
</comment>
<dbReference type="Pfam" id="PF21184">
    <property type="entry name" value="HAT1_C_fung"/>
    <property type="match status" value="1"/>
</dbReference>
<dbReference type="SUPFAM" id="SSF51412">
    <property type="entry name" value="Inosine monophosphate dehydrogenase (IMPDH)"/>
    <property type="match status" value="1"/>
</dbReference>
<dbReference type="Gene3D" id="3.20.20.70">
    <property type="entry name" value="Aldolase class I"/>
    <property type="match status" value="1"/>
</dbReference>
<evidence type="ECO:0000256" key="9">
    <source>
        <dbReference type="ARBA" id="ARBA00023002"/>
    </source>
</evidence>
<feature type="binding site" description="in other chain" evidence="14">
    <location>
        <position position="822"/>
    </location>
    <ligand>
        <name>K(+)</name>
        <dbReference type="ChEBI" id="CHEBI:29103"/>
        <note>ligand shared between two tetrameric partners</note>
    </ligand>
</feature>
<evidence type="ECO:0000256" key="13">
    <source>
        <dbReference type="ARBA" id="ARBA00062187"/>
    </source>
</evidence>
<dbReference type="Gene3D" id="3.90.360.10">
    <property type="entry name" value="Histone acetyl transferase 1 (HAT1), N-terminal domain"/>
    <property type="match status" value="1"/>
</dbReference>
<keyword evidence="10 14" id="KW-0520">NAD</keyword>
<evidence type="ECO:0000256" key="17">
    <source>
        <dbReference type="SAM" id="MobiDB-lite"/>
    </source>
</evidence>
<evidence type="ECO:0000256" key="1">
    <source>
        <dbReference type="ARBA" id="ARBA00001958"/>
    </source>
</evidence>
<dbReference type="Pfam" id="PF00571">
    <property type="entry name" value="CBS"/>
    <property type="match status" value="2"/>
</dbReference>
<dbReference type="UniPathway" id="UPA00601">
    <property type="reaction ID" value="UER00295"/>
</dbReference>
<feature type="active site" description="Thioimidate intermediate" evidence="14">
    <location>
        <position position="822"/>
    </location>
</feature>
<feature type="region of interest" description="Disordered" evidence="17">
    <location>
        <begin position="412"/>
        <end position="435"/>
    </location>
</feature>
<dbReference type="AlphaFoldDB" id="W3VVL9"/>
<dbReference type="CDD" id="cd00381">
    <property type="entry name" value="IMPDH"/>
    <property type="match status" value="1"/>
</dbReference>
<feature type="binding site" evidence="14">
    <location>
        <position position="1010"/>
    </location>
    <ligand>
        <name>K(+)</name>
        <dbReference type="ChEBI" id="CHEBI:29103"/>
        <note>ligand shared between two tetrameric partners</note>
    </ligand>
</feature>
<dbReference type="SUPFAM" id="SSF55729">
    <property type="entry name" value="Acyl-CoA N-acyltransferases (Nat)"/>
    <property type="match status" value="1"/>
</dbReference>
<dbReference type="Proteomes" id="UP000019462">
    <property type="component" value="Unassembled WGS sequence"/>
</dbReference>
<dbReference type="GO" id="GO:0006183">
    <property type="term" value="P:GTP biosynthetic process"/>
    <property type="evidence" value="ECO:0007669"/>
    <property type="project" value="TreeGrafter"/>
</dbReference>
<keyword evidence="4 14" id="KW-0963">Cytoplasm</keyword>
<dbReference type="PROSITE" id="PS00487">
    <property type="entry name" value="IMP_DH_GMP_RED"/>
    <property type="match status" value="1"/>
</dbReference>
<keyword evidence="9 14" id="KW-0560">Oxidoreductase</keyword>
<feature type="active site" description="Proton acceptor" evidence="14">
    <location>
        <position position="943"/>
    </location>
</feature>
<dbReference type="InterPro" id="IPR000182">
    <property type="entry name" value="GNAT_dom"/>
</dbReference>
<evidence type="ECO:0000259" key="18">
    <source>
        <dbReference type="PROSITE" id="PS51186"/>
    </source>
</evidence>
<dbReference type="HOGENOM" id="CLU_011076_0_0_1"/>
<feature type="binding site" evidence="14">
    <location>
        <position position="955"/>
    </location>
    <ligand>
        <name>IMP</name>
        <dbReference type="ChEBI" id="CHEBI:58053"/>
    </ligand>
</feature>
<comment type="pathway">
    <text evidence="14 16">Purine metabolism; XMP biosynthesis via de novo pathway; XMP from IMP: step 1/1.</text>
</comment>
<dbReference type="Pfam" id="PF00478">
    <property type="entry name" value="IMPDH"/>
    <property type="match status" value="1"/>
</dbReference>
<dbReference type="GO" id="GO:0042393">
    <property type="term" value="F:histone binding"/>
    <property type="evidence" value="ECO:0007669"/>
    <property type="project" value="InterPro"/>
</dbReference>
<name>W3VVL9_MOEAP</name>
<dbReference type="PANTHER" id="PTHR11911:SF111">
    <property type="entry name" value="INOSINE-5'-MONOPHOSPHATE DEHYDROGENASE"/>
    <property type="match status" value="1"/>
</dbReference>
<evidence type="ECO:0000256" key="14">
    <source>
        <dbReference type="HAMAP-Rule" id="MF_03156"/>
    </source>
</evidence>
<dbReference type="GO" id="GO:0000166">
    <property type="term" value="F:nucleotide binding"/>
    <property type="evidence" value="ECO:0007669"/>
    <property type="project" value="UniProtKB-UniRule"/>
</dbReference>
<keyword evidence="11 15" id="KW-0129">CBS domain</keyword>
<dbReference type="InterPro" id="IPR013523">
    <property type="entry name" value="Hist_AcTrfase_HAT1_C"/>
</dbReference>
<feature type="domain" description="N-acetyltransferase" evidence="18">
    <location>
        <begin position="148"/>
        <end position="318"/>
    </location>
</feature>
<sequence>MAIRLVGSPHGTDAAFHPSFTYPIYGEAETIYGYQGLVLNLDLASGSLVPKFEVKYRAKNEATTAKLDDVEGIIKPFLPADYISAAASSSASQEFAAALEKSSSFRPLGDKVHSYTRRKVNKGKGKSSGAASAAASMLAEDDPDARVFEIYRATWDTPGFREYHRRMQLFVLLFIEGASYIQEDETNWEFFTLYEKVRGASGAEDDATWHLMGYTSLYKFWCWPDSSRVRLSQFVVLPPYQKQGHGGALYTTVYDQIRKRSSVSELTVEDPSEDFDRLRDGNDLRRLLAPGGFVETAKKQGKLHAPLDAEWIEAQRLEHKLAPRQWARVLEMVQLMNLDTGDAEQIRQYRLQVKARIYRQNKDILIQLDKTQQRAKLQETFEGVIDEYGDMVGVDIEPIVDAGPSFAGLHGVDEEEDDEEEDGHYENGNGPPRKMARFASERSRCSFLPNPFSAKEPPNFILLLPPIPRILAQSTMSASNGNGLQVPQDVAVLSPAQALEHLKTYATGDGLSMSELIDSRQHGGLTYNDFLVLPGFINFPASDVSLRTKVTKNVTLNTPFLSSPMDTVTETEMAIAMGLMGGMGVIHNNMSPQEQASVVRKVKKYENGFITEPLCLDPNATVGDVLEIKERLGFGGIPITDTGAMHGKLVGIVTARDVQFRDAGLPLSQVMTTDLVTAPQGVTLEQANTILRDSKKGKLPIVDAEGRLVSLLARSDLLKNQNFPLACKRPDSKQLYCAAAVGTRPSDRERLTLLVEAGLDVVILDSSQGNSVYQIEMIQWIKTTFPHIDVVAGNVVTREQAASLIAAGADALRVGMGSGSICITQEVMAVGRPQGTAVHAVAEFASKFGVPVIADGGISNVGHIAKALALGASAVMMGGLLAGTTESPGDYFYRDGKRLKGYRGMGSIEAMEHQKKGKIAGATGKGAAKADKLAADENAATQRYFSESDAVKVAQGVAGAVQDKGSVKKFLPYLYTGLQHSLQDMGVPHLHLLRPAVGSGQVRFELRTASAQVEGGVHGLHSYEKRLFSS</sequence>
<feature type="domain" description="CBS" evidence="19">
    <location>
        <begin position="609"/>
        <end position="670"/>
    </location>
</feature>
<feature type="binding site" evidence="14">
    <location>
        <begin position="765"/>
        <end position="767"/>
    </location>
    <ligand>
        <name>NAD(+)</name>
        <dbReference type="ChEBI" id="CHEBI:57540"/>
    </ligand>
</feature>
<evidence type="ECO:0000313" key="21">
    <source>
        <dbReference type="Proteomes" id="UP000019462"/>
    </source>
</evidence>
<dbReference type="Gene3D" id="3.40.630.30">
    <property type="match status" value="1"/>
</dbReference>
<dbReference type="PANTHER" id="PTHR11911">
    <property type="entry name" value="INOSINE-5-MONOPHOSPHATE DEHYDROGENASE RELATED"/>
    <property type="match status" value="1"/>
</dbReference>
<comment type="subcellular location">
    <subcellularLocation>
        <location evidence="2 14">Cytoplasm</location>
    </subcellularLocation>
</comment>
<evidence type="ECO:0000313" key="20">
    <source>
        <dbReference type="EMBL" id="ETS64862.1"/>
    </source>
</evidence>
<comment type="cofactor">
    <cofactor evidence="1 14">
        <name>K(+)</name>
        <dbReference type="ChEBI" id="CHEBI:29103"/>
    </cofactor>
</comment>
<evidence type="ECO:0000256" key="7">
    <source>
        <dbReference type="ARBA" id="ARBA00022755"/>
    </source>
</evidence>
<feature type="binding site" evidence="14">
    <location>
        <position position="820"/>
    </location>
    <ligand>
        <name>IMP</name>
        <dbReference type="ChEBI" id="CHEBI:58053"/>
    </ligand>
</feature>
<dbReference type="GO" id="GO:0005737">
    <property type="term" value="C:cytoplasm"/>
    <property type="evidence" value="ECO:0007669"/>
    <property type="project" value="UniProtKB-SubCell"/>
</dbReference>
<feature type="binding site" evidence="14">
    <location>
        <begin position="902"/>
        <end position="906"/>
    </location>
    <ligand>
        <name>IMP</name>
        <dbReference type="ChEBI" id="CHEBI:58053"/>
    </ligand>
</feature>
<gene>
    <name evidence="20" type="ORF">PaG_00832</name>
</gene>
<dbReference type="InterPro" id="IPR013785">
    <property type="entry name" value="Aldolase_TIM"/>
</dbReference>
<dbReference type="NCBIfam" id="TIGR01302">
    <property type="entry name" value="IMP_dehydrog"/>
    <property type="match status" value="1"/>
</dbReference>
<dbReference type="EMBL" id="AWNI01000004">
    <property type="protein sequence ID" value="ETS64862.1"/>
    <property type="molecule type" value="Genomic_DNA"/>
</dbReference>
<dbReference type="FunFam" id="3.20.20.70:FF:000007">
    <property type="entry name" value="Chromosome 19 SCAF14664, whole genome shotgun sequence"/>
    <property type="match status" value="1"/>
</dbReference>
<dbReference type="InterPro" id="IPR016181">
    <property type="entry name" value="Acyl_CoA_acyltransferase"/>
</dbReference>
<feature type="binding site" evidence="14">
    <location>
        <begin position="815"/>
        <end position="817"/>
    </location>
    <ligand>
        <name>NAD(+)</name>
        <dbReference type="ChEBI" id="CHEBI:57540"/>
    </ligand>
</feature>
<evidence type="ECO:0000256" key="2">
    <source>
        <dbReference type="ARBA" id="ARBA00004496"/>
    </source>
</evidence>
<comment type="similarity">
    <text evidence="3 14">Belongs to the IMPDH/GMPR family.</text>
</comment>
<proteinExistence type="inferred from homology"/>
<dbReference type="SUPFAM" id="SSF54631">
    <property type="entry name" value="CBS-domain pair"/>
    <property type="match status" value="1"/>
</dbReference>
<dbReference type="GO" id="GO:0046872">
    <property type="term" value="F:metal ion binding"/>
    <property type="evidence" value="ECO:0007669"/>
    <property type="project" value="UniProtKB-UniRule"/>
</dbReference>
<dbReference type="EC" id="1.1.1.205" evidence="14 16"/>
<organism evidence="20 21">
    <name type="scientific">Moesziomyces aphidis</name>
    <name type="common">Pseudozyma aphidis</name>
    <dbReference type="NCBI Taxonomy" id="84754"/>
    <lineage>
        <taxon>Eukaryota</taxon>
        <taxon>Fungi</taxon>
        <taxon>Dikarya</taxon>
        <taxon>Basidiomycota</taxon>
        <taxon>Ustilaginomycotina</taxon>
        <taxon>Ustilaginomycetes</taxon>
        <taxon>Ustilaginales</taxon>
        <taxon>Ustilaginaceae</taxon>
        <taxon>Moesziomyces</taxon>
    </lineage>
</organism>
<feature type="compositionally biased region" description="Acidic residues" evidence="17">
    <location>
        <begin position="413"/>
        <end position="423"/>
    </location>
</feature>
<evidence type="ECO:0000256" key="12">
    <source>
        <dbReference type="ARBA" id="ARBA00048028"/>
    </source>
</evidence>
<evidence type="ECO:0000256" key="5">
    <source>
        <dbReference type="ARBA" id="ARBA00022723"/>
    </source>
</evidence>
<dbReference type="SMART" id="SM00116">
    <property type="entry name" value="CBS"/>
    <property type="match status" value="2"/>
</dbReference>
<feature type="binding site" description="in other chain" evidence="14">
    <location>
        <position position="819"/>
    </location>
    <ligand>
        <name>K(+)</name>
        <dbReference type="ChEBI" id="CHEBI:29103"/>
        <note>ligand shared between two tetrameric partners</note>
    </ligand>
</feature>
<evidence type="ECO:0000256" key="3">
    <source>
        <dbReference type="ARBA" id="ARBA00005502"/>
    </source>
</evidence>
<dbReference type="OrthoDB" id="416622at2759"/>
<dbReference type="SMART" id="SM01240">
    <property type="entry name" value="IMPDH"/>
    <property type="match status" value="1"/>
</dbReference>
<dbReference type="CDD" id="cd04601">
    <property type="entry name" value="CBS_pair_IMPDH"/>
    <property type="match status" value="1"/>
</dbReference>
<reference evidence="20 21" key="1">
    <citation type="journal article" date="2014" name="Genome Announc.">
        <title>Genome sequence of the basidiomycetous fungus Pseudozyma aphidis DSM70725, an efficient producer of biosurfactant mannosylerythritol lipids.</title>
        <authorList>
            <person name="Lorenz S."/>
            <person name="Guenther M."/>
            <person name="Grumaz C."/>
            <person name="Rupp S."/>
            <person name="Zibek S."/>
            <person name="Sohn K."/>
        </authorList>
    </citation>
    <scope>NUCLEOTIDE SEQUENCE [LARGE SCALE GENOMIC DNA]</scope>
    <source>
        <strain evidence="21">ATCC 32657 / CBS 517.83 / DSM 70725 / JCM 10318 / NBRC 10182 / NRRL Y-7954 / St-0401</strain>
    </source>
</reference>
<evidence type="ECO:0000259" key="19">
    <source>
        <dbReference type="PROSITE" id="PS51371"/>
    </source>
</evidence>
<dbReference type="InterPro" id="IPR019467">
    <property type="entry name" value="Hat1_N"/>
</dbReference>
<comment type="catalytic activity">
    <reaction evidence="12 14 16">
        <text>IMP + NAD(+) + H2O = XMP + NADH + H(+)</text>
        <dbReference type="Rhea" id="RHEA:11708"/>
        <dbReference type="ChEBI" id="CHEBI:15377"/>
        <dbReference type="ChEBI" id="CHEBI:15378"/>
        <dbReference type="ChEBI" id="CHEBI:57464"/>
        <dbReference type="ChEBI" id="CHEBI:57540"/>
        <dbReference type="ChEBI" id="CHEBI:57945"/>
        <dbReference type="ChEBI" id="CHEBI:58053"/>
        <dbReference type="EC" id="1.1.1.205"/>
    </reaction>
</comment>
<dbReference type="GO" id="GO:0006177">
    <property type="term" value="P:GMP biosynthetic process"/>
    <property type="evidence" value="ECO:0007669"/>
    <property type="project" value="UniProtKB-UniRule"/>
</dbReference>
<dbReference type="InterPro" id="IPR001093">
    <property type="entry name" value="IMP_DH_GMPRt"/>
</dbReference>
<evidence type="ECO:0000256" key="8">
    <source>
        <dbReference type="ARBA" id="ARBA00022958"/>
    </source>
</evidence>
<comment type="caution">
    <text evidence="20">The sequence shown here is derived from an EMBL/GenBank/DDBJ whole genome shotgun (WGS) entry which is preliminary data.</text>
</comment>
<accession>W3VVL9</accession>
<dbReference type="InterPro" id="IPR000644">
    <property type="entry name" value="CBS_dom"/>
</dbReference>
<feature type="binding site" description="in other chain" evidence="14">
    <location>
        <position position="817"/>
    </location>
    <ligand>
        <name>K(+)</name>
        <dbReference type="ChEBI" id="CHEBI:29103"/>
        <note>ligand shared between two tetrameric partners</note>
    </ligand>
</feature>
<dbReference type="GO" id="GO:0006325">
    <property type="term" value="P:chromatin organization"/>
    <property type="evidence" value="ECO:0007669"/>
    <property type="project" value="InterPro"/>
</dbReference>
<evidence type="ECO:0000256" key="10">
    <source>
        <dbReference type="ARBA" id="ARBA00023027"/>
    </source>
</evidence>
<comment type="function">
    <text evidence="14">Catalyzes the conversion of inosine 5'-phosphate (IMP) to xanthosine 5'-phosphate (XMP), the first committed and rate-limiting step in the de novo synthesis of guanine nucleotides, and therefore plays an important role in the regulation of cell growth.</text>
</comment>
<evidence type="ECO:0000256" key="11">
    <source>
        <dbReference type="ARBA" id="ARBA00023122"/>
    </source>
</evidence>
<dbReference type="HAMAP" id="MF_01964">
    <property type="entry name" value="IMPDH"/>
    <property type="match status" value="1"/>
</dbReference>
<keyword evidence="5 14" id="KW-0479">Metal-binding</keyword>
<dbReference type="GO" id="GO:0003938">
    <property type="term" value="F:IMP dehydrogenase activity"/>
    <property type="evidence" value="ECO:0007669"/>
    <property type="project" value="UniProtKB-UniRule"/>
</dbReference>
<dbReference type="InterPro" id="IPR015875">
    <property type="entry name" value="IMP_DH/GMP_Rdtase_CS"/>
</dbReference>
<feature type="binding site" evidence="14">
    <location>
        <begin position="878"/>
        <end position="879"/>
    </location>
    <ligand>
        <name>IMP</name>
        <dbReference type="ChEBI" id="CHEBI:58053"/>
    </ligand>
</feature>
<evidence type="ECO:0000256" key="4">
    <source>
        <dbReference type="ARBA" id="ARBA00022490"/>
    </source>
</evidence>
<comment type="caution">
    <text evidence="14">Lacks conserved residue(s) required for the propagation of feature annotation.</text>
</comment>
<keyword evidence="6 14" id="KW-0332">GMP biosynthesis</keyword>
<dbReference type="GO" id="GO:0016747">
    <property type="term" value="F:acyltransferase activity, transferring groups other than amino-acyl groups"/>
    <property type="evidence" value="ECO:0007669"/>
    <property type="project" value="InterPro"/>
</dbReference>
<feature type="binding site" evidence="14">
    <location>
        <begin position="855"/>
        <end position="857"/>
    </location>
    <ligand>
        <name>IMP</name>
        <dbReference type="ChEBI" id="CHEBI:58053"/>
    </ligand>
</feature>
<dbReference type="Pfam" id="PF00583">
    <property type="entry name" value="Acetyltransf_1"/>
    <property type="match status" value="1"/>
</dbReference>
<dbReference type="PROSITE" id="PS51186">
    <property type="entry name" value="GNAT"/>
    <property type="match status" value="1"/>
</dbReference>
<feature type="domain" description="CBS" evidence="19">
    <location>
        <begin position="671"/>
        <end position="727"/>
    </location>
</feature>
<keyword evidence="21" id="KW-1185">Reference proteome</keyword>
<evidence type="ECO:0000256" key="15">
    <source>
        <dbReference type="PROSITE-ProRule" id="PRU00703"/>
    </source>
</evidence>
<protein>
    <recommendedName>
        <fullName evidence="14 16">Inosine-5'-monophosphate dehydrogenase</fullName>
        <shortName evidence="14">IMP dehydrogenase</shortName>
        <shortName evidence="14">IMPD</shortName>
        <shortName evidence="14">IMPDH</shortName>
        <ecNumber evidence="14 16">1.1.1.205</ecNumber>
    </recommendedName>
</protein>
<dbReference type="InterPro" id="IPR005990">
    <property type="entry name" value="IMP_DH"/>
</dbReference>
<keyword evidence="8 14" id="KW-0630">Potassium</keyword>
<dbReference type="Pfam" id="PF10394">
    <property type="entry name" value="Hat1_N"/>
    <property type="match status" value="1"/>
</dbReference>